<accession>A0ABQ1JP03</accession>
<dbReference type="EMBL" id="BMGD01000006">
    <property type="protein sequence ID" value="GGB73911.1"/>
    <property type="molecule type" value="Genomic_DNA"/>
</dbReference>
<name>A0ABQ1JP03_9SPHN</name>
<proteinExistence type="predicted"/>
<reference evidence="2" key="1">
    <citation type="journal article" date="2019" name="Int. J. Syst. Evol. Microbiol.">
        <title>The Global Catalogue of Microorganisms (GCM) 10K type strain sequencing project: providing services to taxonomists for standard genome sequencing and annotation.</title>
        <authorList>
            <consortium name="The Broad Institute Genomics Platform"/>
            <consortium name="The Broad Institute Genome Sequencing Center for Infectious Disease"/>
            <person name="Wu L."/>
            <person name="Ma J."/>
        </authorList>
    </citation>
    <scope>NUCLEOTIDE SEQUENCE [LARGE SCALE GENOMIC DNA]</scope>
    <source>
        <strain evidence="2">CGMCC 1.12851</strain>
    </source>
</reference>
<sequence length="94" mass="10227">MSEDRKYPPTYTLAQLQTALRTDEAWWGAITAIRAIGDYTVVTFVRPRPAKRPVTLLPMIGNAAPPPPEGTALVVTGEAMIKSVSMKIAAFRKG</sequence>
<organism evidence="1 2">
    <name type="scientific">Blastomonas aquatica</name>
    <dbReference type="NCBI Taxonomy" id="1510276"/>
    <lineage>
        <taxon>Bacteria</taxon>
        <taxon>Pseudomonadati</taxon>
        <taxon>Pseudomonadota</taxon>
        <taxon>Alphaproteobacteria</taxon>
        <taxon>Sphingomonadales</taxon>
        <taxon>Sphingomonadaceae</taxon>
        <taxon>Blastomonas</taxon>
    </lineage>
</organism>
<gene>
    <name evidence="1" type="ORF">GCM10010833_31430</name>
</gene>
<protein>
    <submittedName>
        <fullName evidence="1">Uncharacterized protein</fullName>
    </submittedName>
</protein>
<keyword evidence="2" id="KW-1185">Reference proteome</keyword>
<evidence type="ECO:0000313" key="1">
    <source>
        <dbReference type="EMBL" id="GGB73911.1"/>
    </source>
</evidence>
<evidence type="ECO:0000313" key="2">
    <source>
        <dbReference type="Proteomes" id="UP000614261"/>
    </source>
</evidence>
<dbReference type="RefSeq" id="WP_188515388.1">
    <property type="nucleotide sequence ID" value="NZ_BMGD01000006.1"/>
</dbReference>
<dbReference type="Proteomes" id="UP000614261">
    <property type="component" value="Unassembled WGS sequence"/>
</dbReference>
<comment type="caution">
    <text evidence="1">The sequence shown here is derived from an EMBL/GenBank/DDBJ whole genome shotgun (WGS) entry which is preliminary data.</text>
</comment>